<evidence type="ECO:0000256" key="2">
    <source>
        <dbReference type="ARBA" id="ARBA00004323"/>
    </source>
</evidence>
<organism evidence="25 26">
    <name type="scientific">Chelonia mydas</name>
    <name type="common">Green sea-turtle</name>
    <name type="synonym">Chelonia agassizi</name>
    <dbReference type="NCBI Taxonomy" id="8469"/>
    <lineage>
        <taxon>Eukaryota</taxon>
        <taxon>Metazoa</taxon>
        <taxon>Chordata</taxon>
        <taxon>Craniata</taxon>
        <taxon>Vertebrata</taxon>
        <taxon>Euteleostomi</taxon>
        <taxon>Archelosauria</taxon>
        <taxon>Testudinata</taxon>
        <taxon>Testudines</taxon>
        <taxon>Cryptodira</taxon>
        <taxon>Durocryptodira</taxon>
        <taxon>Americhelydia</taxon>
        <taxon>Chelonioidea</taxon>
        <taxon>Cheloniidae</taxon>
        <taxon>Chelonia</taxon>
    </lineage>
</organism>
<dbReference type="PANTHER" id="PTHR19300:SF42">
    <property type="entry name" value="BETA-1,4-GALACTOSYLTRANSFERASE"/>
    <property type="match status" value="1"/>
</dbReference>
<evidence type="ECO:0000256" key="13">
    <source>
        <dbReference type="ARBA" id="ARBA00023034"/>
    </source>
</evidence>
<dbReference type="FunFam" id="3.90.550.10:FF:000010">
    <property type="entry name" value="Galactosylgalactosylxylosylprotein 3-beta-glucuronosyltransferase"/>
    <property type="match status" value="1"/>
</dbReference>
<evidence type="ECO:0000256" key="3">
    <source>
        <dbReference type="ARBA" id="ARBA00004922"/>
    </source>
</evidence>
<dbReference type="GO" id="GO:0008378">
    <property type="term" value="F:galactosyltransferase activity"/>
    <property type="evidence" value="ECO:0007669"/>
    <property type="project" value="TreeGrafter"/>
</dbReference>
<evidence type="ECO:0000256" key="14">
    <source>
        <dbReference type="ARBA" id="ARBA00023136"/>
    </source>
</evidence>
<dbReference type="Proteomes" id="UP000031443">
    <property type="component" value="Unassembled WGS sequence"/>
</dbReference>
<dbReference type="CDD" id="cd00899">
    <property type="entry name" value="b4GalT"/>
    <property type="match status" value="1"/>
</dbReference>
<feature type="binding site" evidence="19">
    <location>
        <position position="206"/>
    </location>
    <ligand>
        <name>Mn(2+)</name>
        <dbReference type="ChEBI" id="CHEBI:29035"/>
    </ligand>
</feature>
<evidence type="ECO:0000256" key="11">
    <source>
        <dbReference type="ARBA" id="ARBA00022968"/>
    </source>
</evidence>
<dbReference type="PRINTS" id="PR02050">
    <property type="entry name" value="B14GALTRFASE"/>
</dbReference>
<protein>
    <recommendedName>
        <fullName evidence="6 22">Galactosylgalactosylxylosylprotein 3-beta-glucuronosyltransferase</fullName>
        <ecNumber evidence="6 22">2.4.1.135</ecNumber>
    </recommendedName>
</protein>
<comment type="similarity">
    <text evidence="5 22">Belongs to the glycosyltransferase 43 family.</text>
</comment>
<keyword evidence="14" id="KW-0472">Membrane</keyword>
<evidence type="ECO:0000256" key="6">
    <source>
        <dbReference type="ARBA" id="ARBA00012641"/>
    </source>
</evidence>
<dbReference type="SUPFAM" id="SSF53448">
    <property type="entry name" value="Nucleotide-diphospho-sugar transferases"/>
    <property type="match status" value="2"/>
</dbReference>
<feature type="glycosylation site" description="N-linked (GlcNAc...) asparagine" evidence="21">
    <location>
        <position position="312"/>
    </location>
</feature>
<dbReference type="eggNOG" id="KOG1476">
    <property type="taxonomic scope" value="Eukaryota"/>
</dbReference>
<dbReference type="Pfam" id="PF02709">
    <property type="entry name" value="Glyco_transf_7C"/>
    <property type="match status" value="1"/>
</dbReference>
<gene>
    <name evidence="25" type="ORF">UY3_09194</name>
</gene>
<dbReference type="UniPathway" id="UPA00378"/>
<comment type="similarity">
    <text evidence="4">Belongs to the glycosyltransferase 7 family.</text>
</comment>
<dbReference type="Gene3D" id="3.90.550.10">
    <property type="entry name" value="Spore Coat Polysaccharide Biosynthesis Protein SpsA, Chain A"/>
    <property type="match status" value="2"/>
</dbReference>
<evidence type="ECO:0000313" key="25">
    <source>
        <dbReference type="EMBL" id="EMP33662.1"/>
    </source>
</evidence>
<evidence type="ECO:0000256" key="20">
    <source>
        <dbReference type="PIRSR" id="PIRSR605027-4"/>
    </source>
</evidence>
<evidence type="ECO:0000256" key="10">
    <source>
        <dbReference type="ARBA" id="ARBA00022723"/>
    </source>
</evidence>
<accession>M7BZW0</accession>
<evidence type="ECO:0000256" key="1">
    <source>
        <dbReference type="ARBA" id="ARBA00001936"/>
    </source>
</evidence>
<feature type="active site" description="Proton donor/acceptor" evidence="18">
    <location>
        <position position="293"/>
    </location>
</feature>
<keyword evidence="12" id="KW-1133">Transmembrane helix</keyword>
<dbReference type="GO" id="GO:0005975">
    <property type="term" value="P:carbohydrate metabolic process"/>
    <property type="evidence" value="ECO:0007669"/>
    <property type="project" value="InterPro"/>
</dbReference>
<evidence type="ECO:0000313" key="26">
    <source>
        <dbReference type="Proteomes" id="UP000031443"/>
    </source>
</evidence>
<dbReference type="InterPro" id="IPR027995">
    <property type="entry name" value="Galactosyl_T_N"/>
</dbReference>
<evidence type="ECO:0000256" key="21">
    <source>
        <dbReference type="PIRSR" id="PIRSR605027-6"/>
    </source>
</evidence>
<dbReference type="Pfam" id="PF03360">
    <property type="entry name" value="Glyco_transf_43"/>
    <property type="match status" value="1"/>
</dbReference>
<comment type="cofactor">
    <cofactor evidence="1 19 22">
        <name>Mn(2+)</name>
        <dbReference type="ChEBI" id="CHEBI:29035"/>
    </cofactor>
</comment>
<evidence type="ECO:0000256" key="15">
    <source>
        <dbReference type="ARBA" id="ARBA00023180"/>
    </source>
</evidence>
<dbReference type="InterPro" id="IPR005027">
    <property type="entry name" value="Glyco_trans_43"/>
</dbReference>
<name>M7BZW0_CHEMY</name>
<keyword evidence="10 19" id="KW-0479">Metal-binding</keyword>
<evidence type="ECO:0000259" key="23">
    <source>
        <dbReference type="Pfam" id="PF02709"/>
    </source>
</evidence>
<evidence type="ECO:0000256" key="18">
    <source>
        <dbReference type="PIRSR" id="PIRSR605027-1"/>
    </source>
</evidence>
<evidence type="ECO:0000256" key="4">
    <source>
        <dbReference type="ARBA" id="ARBA00005735"/>
    </source>
</evidence>
<keyword evidence="8 22" id="KW-0808">Transferase</keyword>
<dbReference type="EC" id="2.4.1.135" evidence="6 22"/>
<evidence type="ECO:0000256" key="12">
    <source>
        <dbReference type="ARBA" id="ARBA00022989"/>
    </source>
</evidence>
<dbReference type="AlphaFoldDB" id="M7BZW0"/>
<dbReference type="GO" id="GO:0015018">
    <property type="term" value="F:galactosylgalactosylxylosylprotein 3-beta-glucuronosyltransferase activity"/>
    <property type="evidence" value="ECO:0007669"/>
    <property type="project" value="UniProtKB-UniRule"/>
</dbReference>
<proteinExistence type="inferred from homology"/>
<evidence type="ECO:0000256" key="5">
    <source>
        <dbReference type="ARBA" id="ARBA00007706"/>
    </source>
</evidence>
<dbReference type="EMBL" id="KB535353">
    <property type="protein sequence ID" value="EMP33662.1"/>
    <property type="molecule type" value="Genomic_DNA"/>
</dbReference>
<dbReference type="STRING" id="8469.M7BZW0"/>
<dbReference type="GO" id="GO:0000139">
    <property type="term" value="C:Golgi membrane"/>
    <property type="evidence" value="ECO:0007669"/>
    <property type="project" value="UniProtKB-SubCell"/>
</dbReference>
<evidence type="ECO:0000256" key="22">
    <source>
        <dbReference type="RuleBase" id="RU363127"/>
    </source>
</evidence>
<comment type="catalytic activity">
    <reaction evidence="17 22">
        <text>3-O-(beta-D-galactosyl-(1-&gt;3)-beta-D-galactosyl-(1-&gt;4)-beta-D-xylosyl)-L-seryl-[protein] + UDP-alpha-D-glucuronate = 3-O-(beta-D-GlcA-(1-&gt;3)-beta-D-Gal-(1-&gt;3)-beta-D-Gal-(1-&gt;4)-beta-D-Xyl)-L-seryl-[protein] + UDP + H(+)</text>
        <dbReference type="Rhea" id="RHEA:24168"/>
        <dbReference type="Rhea" id="RHEA-COMP:12571"/>
        <dbReference type="Rhea" id="RHEA-COMP:12573"/>
        <dbReference type="ChEBI" id="CHEBI:15378"/>
        <dbReference type="ChEBI" id="CHEBI:58052"/>
        <dbReference type="ChEBI" id="CHEBI:58223"/>
        <dbReference type="ChEBI" id="CHEBI:132090"/>
        <dbReference type="ChEBI" id="CHEBI:132093"/>
        <dbReference type="EC" id="2.4.1.135"/>
    </reaction>
</comment>
<feature type="domain" description="Galactosyltransferase C-terminal" evidence="23">
    <location>
        <begin position="510"/>
        <end position="562"/>
    </location>
</feature>
<dbReference type="Pfam" id="PF13733">
    <property type="entry name" value="Glyco_transf_7N"/>
    <property type="match status" value="1"/>
</dbReference>
<dbReference type="GO" id="GO:0046872">
    <property type="term" value="F:metal ion binding"/>
    <property type="evidence" value="ECO:0007669"/>
    <property type="project" value="UniProtKB-KW"/>
</dbReference>
<dbReference type="InterPro" id="IPR027791">
    <property type="entry name" value="Galactosyl_T_C"/>
</dbReference>
<feature type="domain" description="Galactosyltransferase N-terminal" evidence="24">
    <location>
        <begin position="379"/>
        <end position="504"/>
    </location>
</feature>
<sequence length="618" mass="70483">MLRRRNLLTTLLIILPWALLLTLWHQYPATRYLILLRKETDENATAKAHFNGTSPLREEGLPSCSWQEASGVAQKVIQNYVYSRPPPWSDTLPTIFVITPTYTRPVQKAELTRLANTFLHVQNLHWVVVEDTPRRTNLVSNLLEKAGLNFTHLNVESPQSLKMGGSRIPSHKPRGTLQRNLGLHWLRDSFNNTQPPEGVVYFADDDNTYSLELFEEMRYTRRVSVWPVAFAGGLRYESPIVSPAGKVVGWKVVFDPNRPFAIDMAGFAVSIRLILERPQATFKLEGVKGGYQESSLLKDLVTMDGLEPKAANCTKSVPRLKFVESGVKTQGGGNAIKEVDEWEMDVLNHAGLADGKTSVEVNGVASTYTRLNVYQEDRFGPLTITFNAFPSERRIIKKNPFVRFGGCYSPPHCLARYKSAIIVPHKNQEKHLRYLLYYLHPFLQRQQLHYSIYLIHQAGNATFNRAKLLNVGVREAMKDEDWDCLLLHDVDLIPENDYNLYVCDEYYPKHIASAIDKFQYSLPYWSFFGGVSALTPEHYMKINGFPNTYWGSRGEDDDIAARPAPLHNTRKTWKDDGMNSVEFKLLSRKKHLLYTNITVDIGNAPTLPPEEKNKESRA</sequence>
<evidence type="ECO:0000256" key="7">
    <source>
        <dbReference type="ARBA" id="ARBA00022676"/>
    </source>
</evidence>
<keyword evidence="16 19" id="KW-0464">Manganese</keyword>
<keyword evidence="7" id="KW-0328">Glycosyltransferase</keyword>
<evidence type="ECO:0000256" key="17">
    <source>
        <dbReference type="ARBA" id="ARBA00047979"/>
    </source>
</evidence>
<comment type="pathway">
    <text evidence="3 22">Protein modification; protein glycosylation.</text>
</comment>
<keyword evidence="9" id="KW-0812">Transmembrane</keyword>
<dbReference type="InterPro" id="IPR003859">
    <property type="entry name" value="Galactosyl_T"/>
</dbReference>
<dbReference type="PANTHER" id="PTHR19300">
    <property type="entry name" value="BETA-1,4-GALACTOSYLTRANSFERASE"/>
    <property type="match status" value="1"/>
</dbReference>
<dbReference type="CDD" id="cd00218">
    <property type="entry name" value="GlcAT-I"/>
    <property type="match status" value="1"/>
</dbReference>
<evidence type="ECO:0000256" key="8">
    <source>
        <dbReference type="ARBA" id="ARBA00022679"/>
    </source>
</evidence>
<keyword evidence="15 21" id="KW-0325">Glycoprotein</keyword>
<comment type="subcellular location">
    <subcellularLocation>
        <location evidence="2 22">Golgi apparatus membrane</location>
        <topology evidence="2 22">Single-pass type II membrane protein</topology>
    </subcellularLocation>
</comment>
<keyword evidence="13 22" id="KW-0333">Golgi apparatus</keyword>
<keyword evidence="11 22" id="KW-0735">Signal-anchor</keyword>
<keyword evidence="26" id="KW-1185">Reference proteome</keyword>
<feature type="site" description="Interaction with galactose moiety of substrate glycoprotein" evidence="20">
    <location>
        <position position="237"/>
    </location>
</feature>
<dbReference type="InterPro" id="IPR029044">
    <property type="entry name" value="Nucleotide-diphossugar_trans"/>
</dbReference>
<evidence type="ECO:0000259" key="24">
    <source>
        <dbReference type="Pfam" id="PF13733"/>
    </source>
</evidence>
<evidence type="ECO:0000256" key="19">
    <source>
        <dbReference type="PIRSR" id="PIRSR605027-3"/>
    </source>
</evidence>
<reference evidence="26" key="1">
    <citation type="journal article" date="2013" name="Nat. Genet.">
        <title>The draft genomes of soft-shell turtle and green sea turtle yield insights into the development and evolution of the turtle-specific body plan.</title>
        <authorList>
            <person name="Wang Z."/>
            <person name="Pascual-Anaya J."/>
            <person name="Zadissa A."/>
            <person name="Li W."/>
            <person name="Niimura Y."/>
            <person name="Huang Z."/>
            <person name="Li C."/>
            <person name="White S."/>
            <person name="Xiong Z."/>
            <person name="Fang D."/>
            <person name="Wang B."/>
            <person name="Ming Y."/>
            <person name="Chen Y."/>
            <person name="Zheng Y."/>
            <person name="Kuraku S."/>
            <person name="Pignatelli M."/>
            <person name="Herrero J."/>
            <person name="Beal K."/>
            <person name="Nozawa M."/>
            <person name="Li Q."/>
            <person name="Wang J."/>
            <person name="Zhang H."/>
            <person name="Yu L."/>
            <person name="Shigenobu S."/>
            <person name="Wang J."/>
            <person name="Liu J."/>
            <person name="Flicek P."/>
            <person name="Searle S."/>
            <person name="Wang J."/>
            <person name="Kuratani S."/>
            <person name="Yin Y."/>
            <person name="Aken B."/>
            <person name="Zhang G."/>
            <person name="Irie N."/>
        </authorList>
    </citation>
    <scope>NUCLEOTIDE SEQUENCE [LARGE SCALE GENOMIC DNA]</scope>
</reference>
<evidence type="ECO:0000256" key="9">
    <source>
        <dbReference type="ARBA" id="ARBA00022692"/>
    </source>
</evidence>
<evidence type="ECO:0000256" key="16">
    <source>
        <dbReference type="ARBA" id="ARBA00023211"/>
    </source>
</evidence>